<dbReference type="EMBL" id="FNRT01000002">
    <property type="protein sequence ID" value="SEC38732.1"/>
    <property type="molecule type" value="Genomic_DNA"/>
</dbReference>
<keyword evidence="2" id="KW-1185">Reference proteome</keyword>
<reference evidence="2" key="1">
    <citation type="submission" date="2016-10" db="EMBL/GenBank/DDBJ databases">
        <authorList>
            <person name="Varghese N."/>
            <person name="Submissions S."/>
        </authorList>
    </citation>
    <scope>NUCLEOTIDE SEQUENCE [LARGE SCALE GENOMIC DNA]</scope>
    <source>
        <strain evidence="2">DSM 22017</strain>
    </source>
</reference>
<evidence type="ECO:0000313" key="1">
    <source>
        <dbReference type="EMBL" id="SEC38732.1"/>
    </source>
</evidence>
<proteinExistence type="predicted"/>
<dbReference type="STRING" id="402596.SAMN04489844_2202"/>
<evidence type="ECO:0008006" key="3">
    <source>
        <dbReference type="Google" id="ProtNLM"/>
    </source>
</evidence>
<dbReference type="Gene3D" id="3.10.590.10">
    <property type="entry name" value="ph1033 like domains"/>
    <property type="match status" value="1"/>
</dbReference>
<organism evidence="1 2">
    <name type="scientific">Nocardioides exalbidus</name>
    <dbReference type="NCBI Taxonomy" id="402596"/>
    <lineage>
        <taxon>Bacteria</taxon>
        <taxon>Bacillati</taxon>
        <taxon>Actinomycetota</taxon>
        <taxon>Actinomycetes</taxon>
        <taxon>Propionibacteriales</taxon>
        <taxon>Nocardioidaceae</taxon>
        <taxon>Nocardioides</taxon>
    </lineage>
</organism>
<accession>A0A1H4S3Q7</accession>
<evidence type="ECO:0000313" key="2">
    <source>
        <dbReference type="Proteomes" id="UP000198742"/>
    </source>
</evidence>
<protein>
    <recommendedName>
        <fullName evidence="3">EVE domain-containing protein</fullName>
    </recommendedName>
</protein>
<dbReference type="Proteomes" id="UP000198742">
    <property type="component" value="Unassembled WGS sequence"/>
</dbReference>
<sequence length="179" mass="20262">MSTSRNPAHLIVLGDRRGIGWVLDNETVAFPEQRYKNTFPNFVRGDVIYLYATRGAFHNPTRDKGRIFARAVVRGPVERTKAPLTFRDRVHPLLMPVSVERLAPALEGVDLADLVPRMTSFPKPETWSVYLRRSTCPLTPEDAKLVDAKLKKVSGPLTDHLEDYLRLARTGLVYAGHER</sequence>
<name>A0A1H4S3Q7_9ACTN</name>
<dbReference type="OrthoDB" id="3380613at2"/>
<gene>
    <name evidence="1" type="ORF">SAMN04489844_2202</name>
</gene>
<dbReference type="RefSeq" id="WP_139306546.1">
    <property type="nucleotide sequence ID" value="NZ_FNRT01000002.1"/>
</dbReference>
<dbReference type="AlphaFoldDB" id="A0A1H4S3Q7"/>